<dbReference type="Proteomes" id="UP001597094">
    <property type="component" value="Unassembled WGS sequence"/>
</dbReference>
<dbReference type="EMBL" id="JBHTLD010000007">
    <property type="protein sequence ID" value="MFD1184886.1"/>
    <property type="molecule type" value="Genomic_DNA"/>
</dbReference>
<name>A0ABW3SLR0_9BACT</name>
<reference evidence="2" key="1">
    <citation type="journal article" date="2019" name="Int. J. Syst. Evol. Microbiol.">
        <title>The Global Catalogue of Microorganisms (GCM) 10K type strain sequencing project: providing services to taxonomists for standard genome sequencing and annotation.</title>
        <authorList>
            <consortium name="The Broad Institute Genomics Platform"/>
            <consortium name="The Broad Institute Genome Sequencing Center for Infectious Disease"/>
            <person name="Wu L."/>
            <person name="Ma J."/>
        </authorList>
    </citation>
    <scope>NUCLEOTIDE SEQUENCE [LARGE SCALE GENOMIC DNA]</scope>
    <source>
        <strain evidence="2">JCM 31319</strain>
    </source>
</reference>
<proteinExistence type="predicted"/>
<gene>
    <name evidence="1" type="ORF">ACFQ2O_01625</name>
</gene>
<organism evidence="1 2">
    <name type="scientific">Pontibacter rugosus</name>
    <dbReference type="NCBI Taxonomy" id="1745966"/>
    <lineage>
        <taxon>Bacteria</taxon>
        <taxon>Pseudomonadati</taxon>
        <taxon>Bacteroidota</taxon>
        <taxon>Cytophagia</taxon>
        <taxon>Cytophagales</taxon>
        <taxon>Hymenobacteraceae</taxon>
        <taxon>Pontibacter</taxon>
    </lineage>
</organism>
<evidence type="ECO:0000313" key="2">
    <source>
        <dbReference type="Proteomes" id="UP001597094"/>
    </source>
</evidence>
<protein>
    <submittedName>
        <fullName evidence="1">Uncharacterized protein</fullName>
    </submittedName>
</protein>
<evidence type="ECO:0000313" key="1">
    <source>
        <dbReference type="EMBL" id="MFD1184886.1"/>
    </source>
</evidence>
<comment type="caution">
    <text evidence="1">The sequence shown here is derived from an EMBL/GenBank/DDBJ whole genome shotgun (WGS) entry which is preliminary data.</text>
</comment>
<keyword evidence="2" id="KW-1185">Reference proteome</keyword>
<sequence length="41" mass="5065">MDKKRAIERIRFFDAMPTLKHEWKAELEAILKQYPDLKYLK</sequence>
<dbReference type="RefSeq" id="WP_377522386.1">
    <property type="nucleotide sequence ID" value="NZ_JBHTLD010000007.1"/>
</dbReference>
<accession>A0ABW3SLR0</accession>